<evidence type="ECO:0000313" key="3">
    <source>
        <dbReference type="Proteomes" id="UP000419144"/>
    </source>
</evidence>
<dbReference type="FunFam" id="3.20.20.140:FF:000151">
    <property type="entry name" value="TatD related DNase, putative"/>
    <property type="match status" value="1"/>
</dbReference>
<sequence>MPAVVPLRTPPYLVDVAANLTDCVFRGVDWKGNRLHDDDFDYVLARAQESNVQQIIITGTSLAQSVKAIALCRQYPDRRLLCTVGVHPAHCGEFLRPLDRDEVQRVAESSTSMVMPHHGNPAATITAEEEEAWAQERLDYLVDLANRNRDVVVAMGEIGLDYAELPCCPREIQEKYFVRQLTAFAPLQLPFLFHSRECGMMFVSHLKHTWSQIISESALTGAAADDASSFSLSPDAQLRGVVHSFNGTLEEQEALLSMGLYLSLNGSAFREASLAEQVALIPLDRLMFETDAPWCDVRLKDYGAKFVRTVFKTIKRKKPFEMGACMERRNEPCHLVQVMEEYLGCAKALATSPEDPLSRMDEAMLVSAVYENCKRLFHL</sequence>
<keyword evidence="1" id="KW-0378">Hydrolase</keyword>
<proteinExistence type="predicted"/>
<keyword evidence="1" id="KW-0540">Nuclease</keyword>
<dbReference type="EMBL" id="BLBS01000037">
    <property type="protein sequence ID" value="GET89748.1"/>
    <property type="molecule type" value="Genomic_DNA"/>
</dbReference>
<keyword evidence="3" id="KW-1185">Reference proteome</keyword>
<dbReference type="PANTHER" id="PTHR10060">
    <property type="entry name" value="TATD FAMILY DEOXYRIBONUCLEASE"/>
    <property type="match status" value="1"/>
</dbReference>
<name>A0A640KK96_LEITA</name>
<evidence type="ECO:0000256" key="1">
    <source>
        <dbReference type="ARBA" id="ARBA00022722"/>
    </source>
</evidence>
<dbReference type="OrthoDB" id="6079689at2759"/>
<dbReference type="Gene3D" id="3.20.20.140">
    <property type="entry name" value="Metal-dependent hydrolases"/>
    <property type="match status" value="1"/>
</dbReference>
<dbReference type="InterPro" id="IPR001130">
    <property type="entry name" value="TatD-like"/>
</dbReference>
<evidence type="ECO:0000313" key="2">
    <source>
        <dbReference type="EMBL" id="GET89748.1"/>
    </source>
</evidence>
<dbReference type="Pfam" id="PF01026">
    <property type="entry name" value="TatD_DNase"/>
    <property type="match status" value="1"/>
</dbReference>
<dbReference type="InterPro" id="IPR050891">
    <property type="entry name" value="TatD-type_Hydrolase"/>
</dbReference>
<accession>A0A640KK96</accession>
<dbReference type="Proteomes" id="UP000419144">
    <property type="component" value="Unassembled WGS sequence"/>
</dbReference>
<dbReference type="SUPFAM" id="SSF51556">
    <property type="entry name" value="Metallo-dependent hydrolases"/>
    <property type="match status" value="1"/>
</dbReference>
<dbReference type="AlphaFoldDB" id="A0A640KK96"/>
<dbReference type="PANTHER" id="PTHR10060:SF14">
    <property type="entry name" value="RELATED DEOXYRIBONUCLEASE, PUTATIVE-RELATED"/>
    <property type="match status" value="1"/>
</dbReference>
<gene>
    <name evidence="2" type="ORF">LtaPh_2710300</name>
</gene>
<dbReference type="VEuPathDB" id="TriTrypDB:LtaPh_2710300"/>
<comment type="caution">
    <text evidence="2">The sequence shown here is derived from an EMBL/GenBank/DDBJ whole genome shotgun (WGS) entry which is preliminary data.</text>
</comment>
<dbReference type="GO" id="GO:0005829">
    <property type="term" value="C:cytosol"/>
    <property type="evidence" value="ECO:0007669"/>
    <property type="project" value="TreeGrafter"/>
</dbReference>
<dbReference type="GO" id="GO:0008296">
    <property type="term" value="F:3'-5'-DNA exonuclease activity"/>
    <property type="evidence" value="ECO:0007669"/>
    <property type="project" value="TreeGrafter"/>
</dbReference>
<dbReference type="CDD" id="cd01310">
    <property type="entry name" value="TatD_DNAse"/>
    <property type="match status" value="1"/>
</dbReference>
<dbReference type="InterPro" id="IPR032466">
    <property type="entry name" value="Metal_Hydrolase"/>
</dbReference>
<organism evidence="2 3">
    <name type="scientific">Leishmania tarentolae</name>
    <name type="common">Sauroleishmania tarentolae</name>
    <dbReference type="NCBI Taxonomy" id="5689"/>
    <lineage>
        <taxon>Eukaryota</taxon>
        <taxon>Discoba</taxon>
        <taxon>Euglenozoa</taxon>
        <taxon>Kinetoplastea</taxon>
        <taxon>Metakinetoplastina</taxon>
        <taxon>Trypanosomatida</taxon>
        <taxon>Trypanosomatidae</taxon>
        <taxon>Leishmaniinae</taxon>
        <taxon>Leishmania</taxon>
        <taxon>lizard Leishmania</taxon>
    </lineage>
</organism>
<protein>
    <submittedName>
        <fullName evidence="2">Uncharacterized protein</fullName>
    </submittedName>
</protein>
<reference evidence="2" key="1">
    <citation type="submission" date="2019-11" db="EMBL/GenBank/DDBJ databases">
        <title>Leishmania tarentolae CDS.</title>
        <authorList>
            <person name="Goto Y."/>
            <person name="Yamagishi J."/>
        </authorList>
    </citation>
    <scope>NUCLEOTIDE SEQUENCE [LARGE SCALE GENOMIC DNA]</scope>
    <source>
        <strain evidence="2">Parrot Tar II</strain>
    </source>
</reference>